<keyword evidence="5" id="KW-1185">Reference proteome</keyword>
<dbReference type="AlphaFoldDB" id="A0A3P3W113"/>
<accession>A0A3P3W113</accession>
<dbReference type="OrthoDB" id="9776208at2"/>
<feature type="signal peptide" evidence="3">
    <location>
        <begin position="1"/>
        <end position="18"/>
    </location>
</feature>
<dbReference type="Gene3D" id="2.30.30.40">
    <property type="entry name" value="SH3 Domains"/>
    <property type="match status" value="1"/>
</dbReference>
<evidence type="ECO:0000256" key="3">
    <source>
        <dbReference type="SAM" id="SignalP"/>
    </source>
</evidence>
<feature type="transmembrane region" description="Helical" evidence="2">
    <location>
        <begin position="161"/>
        <end position="181"/>
    </location>
</feature>
<feature type="repeat" description="TPR" evidence="1">
    <location>
        <begin position="57"/>
        <end position="90"/>
    </location>
</feature>
<keyword evidence="2" id="KW-0812">Transmembrane</keyword>
<sequence>MRILNILLVFLISGISMANNLDPVKVFNEANAFYEQKNYESAIEKYESIIDKNYEAEAVYFNLGNAYYQLRQVAPSIYNYKKVLQLNPENKAAKTNLKFADKMKLDEFDKKVQLNSNQILHNTIGFFNMNEWAVIAVVSTFLILLSFVIFYFNQNSTVKKVFFTLQIVLIFVAIISVVSAFSEQNYANSERFAIVFDEEVALKVEPRTSAKNAQIIHEGTEVFIEEETTKWFKVILPNQVTGWIQKEAIKEI</sequence>
<evidence type="ECO:0000313" key="5">
    <source>
        <dbReference type="Proteomes" id="UP000275719"/>
    </source>
</evidence>
<evidence type="ECO:0000256" key="2">
    <source>
        <dbReference type="SAM" id="Phobius"/>
    </source>
</evidence>
<dbReference type="Proteomes" id="UP000275719">
    <property type="component" value="Unassembled WGS sequence"/>
</dbReference>
<keyword evidence="2" id="KW-1133">Transmembrane helix</keyword>
<dbReference type="SMART" id="SM00028">
    <property type="entry name" value="TPR"/>
    <property type="match status" value="2"/>
</dbReference>
<dbReference type="EMBL" id="RQVQ01000045">
    <property type="protein sequence ID" value="RRJ88048.1"/>
    <property type="molecule type" value="Genomic_DNA"/>
</dbReference>
<reference evidence="4 5" key="1">
    <citation type="submission" date="2018-11" db="EMBL/GenBank/DDBJ databases">
        <title>Flavobacterium sp. nov., YIM 102701-2 draft genome.</title>
        <authorList>
            <person name="Li G."/>
            <person name="Jiang Y."/>
        </authorList>
    </citation>
    <scope>NUCLEOTIDE SEQUENCE [LARGE SCALE GENOMIC DNA]</scope>
    <source>
        <strain evidence="4 5">YIM 102701-2</strain>
    </source>
</reference>
<dbReference type="InterPro" id="IPR011990">
    <property type="entry name" value="TPR-like_helical_dom_sf"/>
</dbReference>
<organism evidence="4 5">
    <name type="scientific">Paenimyroides tangerinum</name>
    <dbReference type="NCBI Taxonomy" id="2488728"/>
    <lineage>
        <taxon>Bacteria</taxon>
        <taxon>Pseudomonadati</taxon>
        <taxon>Bacteroidota</taxon>
        <taxon>Flavobacteriia</taxon>
        <taxon>Flavobacteriales</taxon>
        <taxon>Flavobacteriaceae</taxon>
        <taxon>Paenimyroides</taxon>
    </lineage>
</organism>
<dbReference type="Gene3D" id="1.25.40.10">
    <property type="entry name" value="Tetratricopeptide repeat domain"/>
    <property type="match status" value="1"/>
</dbReference>
<evidence type="ECO:0000313" key="4">
    <source>
        <dbReference type="EMBL" id="RRJ88048.1"/>
    </source>
</evidence>
<name>A0A3P3W113_9FLAO</name>
<feature type="transmembrane region" description="Helical" evidence="2">
    <location>
        <begin position="132"/>
        <end position="152"/>
    </location>
</feature>
<keyword evidence="2" id="KW-0472">Membrane</keyword>
<dbReference type="Pfam" id="PF00515">
    <property type="entry name" value="TPR_1"/>
    <property type="match status" value="1"/>
</dbReference>
<dbReference type="SUPFAM" id="SSF48452">
    <property type="entry name" value="TPR-like"/>
    <property type="match status" value="1"/>
</dbReference>
<feature type="chain" id="PRO_5018023122" evidence="3">
    <location>
        <begin position="19"/>
        <end position="252"/>
    </location>
</feature>
<dbReference type="PROSITE" id="PS50005">
    <property type="entry name" value="TPR"/>
    <property type="match status" value="1"/>
</dbReference>
<gene>
    <name evidence="4" type="ORF">EG240_14315</name>
</gene>
<keyword evidence="3" id="KW-0732">Signal</keyword>
<comment type="caution">
    <text evidence="4">The sequence shown here is derived from an EMBL/GenBank/DDBJ whole genome shotgun (WGS) entry which is preliminary data.</text>
</comment>
<dbReference type="RefSeq" id="WP_125020038.1">
    <property type="nucleotide sequence ID" value="NZ_RQVQ01000045.1"/>
</dbReference>
<proteinExistence type="predicted"/>
<keyword evidence="1" id="KW-0802">TPR repeat</keyword>
<evidence type="ECO:0000256" key="1">
    <source>
        <dbReference type="PROSITE-ProRule" id="PRU00339"/>
    </source>
</evidence>
<dbReference type="InterPro" id="IPR019734">
    <property type="entry name" value="TPR_rpt"/>
</dbReference>
<dbReference type="PROSITE" id="PS50293">
    <property type="entry name" value="TPR_REGION"/>
    <property type="match status" value="1"/>
</dbReference>
<dbReference type="Pfam" id="PF13174">
    <property type="entry name" value="TPR_6"/>
    <property type="match status" value="1"/>
</dbReference>
<protein>
    <submittedName>
        <fullName evidence="4">Tetratricopeptide repeat protein</fullName>
    </submittedName>
</protein>